<gene>
    <name evidence="1" type="ORF">D2A34_18395</name>
</gene>
<dbReference type="Proteomes" id="UP000265930">
    <property type="component" value="Unassembled WGS sequence"/>
</dbReference>
<sequence length="96" mass="11262">MKRFFMVFSIFLFLFFNIYSVTTVAASKSFSEGFFSPKDLNLMENVNYTIQNVSPSYDSYLIIFDDSERTQQAVRLEPNSQPHILLPIKHTYKMNT</sequence>
<comment type="caution">
    <text evidence="1">The sequence shown here is derived from an EMBL/GenBank/DDBJ whole genome shotgun (WGS) entry which is preliminary data.</text>
</comment>
<evidence type="ECO:0000313" key="2">
    <source>
        <dbReference type="Proteomes" id="UP000265930"/>
    </source>
</evidence>
<evidence type="ECO:0000313" key="1">
    <source>
        <dbReference type="EMBL" id="RII33694.1"/>
    </source>
</evidence>
<name>A0A399IKR5_9CLOT</name>
<organism evidence="1 2">
    <name type="scientific">Clostridium chromiireducens</name>
    <dbReference type="NCBI Taxonomy" id="225345"/>
    <lineage>
        <taxon>Bacteria</taxon>
        <taxon>Bacillati</taxon>
        <taxon>Bacillota</taxon>
        <taxon>Clostridia</taxon>
        <taxon>Eubacteriales</taxon>
        <taxon>Clostridiaceae</taxon>
        <taxon>Clostridium</taxon>
    </lineage>
</organism>
<protein>
    <submittedName>
        <fullName evidence="1">Uncharacterized protein</fullName>
    </submittedName>
</protein>
<dbReference type="AlphaFoldDB" id="A0A399IKR5"/>
<proteinExistence type="predicted"/>
<dbReference type="EMBL" id="QXDJ01000004">
    <property type="protein sequence ID" value="RII33694.1"/>
    <property type="molecule type" value="Genomic_DNA"/>
</dbReference>
<reference evidence="1 2" key="1">
    <citation type="submission" date="2018-08" db="EMBL/GenBank/DDBJ databases">
        <title>Genome of Clostridium chromiireducens C1, DSM12136.</title>
        <authorList>
            <person name="Xing M."/>
            <person name="Wei Y."/>
            <person name="Ang E.L."/>
            <person name="Zhao H."/>
            <person name="Zhang Y."/>
        </authorList>
    </citation>
    <scope>NUCLEOTIDE SEQUENCE [LARGE SCALE GENOMIC DNA]</scope>
    <source>
        <strain evidence="1 2">C1</strain>
    </source>
</reference>
<accession>A0A399IKR5</accession>